<feature type="compositionally biased region" description="Low complexity" evidence="2">
    <location>
        <begin position="1715"/>
        <end position="1724"/>
    </location>
</feature>
<feature type="region of interest" description="Disordered" evidence="2">
    <location>
        <begin position="1051"/>
        <end position="1097"/>
    </location>
</feature>
<dbReference type="STRING" id="307507.A0A2V0NPV1"/>
<feature type="coiled-coil region" evidence="1">
    <location>
        <begin position="791"/>
        <end position="846"/>
    </location>
</feature>
<feature type="compositionally biased region" description="Low complexity" evidence="2">
    <location>
        <begin position="41"/>
        <end position="50"/>
    </location>
</feature>
<feature type="compositionally biased region" description="Low complexity" evidence="2">
    <location>
        <begin position="504"/>
        <end position="513"/>
    </location>
</feature>
<feature type="region of interest" description="Disordered" evidence="2">
    <location>
        <begin position="1705"/>
        <end position="1724"/>
    </location>
</feature>
<dbReference type="InterPro" id="IPR036188">
    <property type="entry name" value="FAD/NAD-bd_sf"/>
</dbReference>
<feature type="compositionally biased region" description="Gly residues" evidence="2">
    <location>
        <begin position="1589"/>
        <end position="1600"/>
    </location>
</feature>
<accession>A0A2V0NPV1</accession>
<evidence type="ECO:0000313" key="3">
    <source>
        <dbReference type="EMBL" id="GBF87530.1"/>
    </source>
</evidence>
<feature type="region of interest" description="Disordered" evidence="2">
    <location>
        <begin position="1556"/>
        <end position="1697"/>
    </location>
</feature>
<name>A0A2V0NPV1_9CHLO</name>
<feature type="compositionally biased region" description="Low complexity" evidence="2">
    <location>
        <begin position="1674"/>
        <end position="1687"/>
    </location>
</feature>
<evidence type="ECO:0000256" key="2">
    <source>
        <dbReference type="SAM" id="MobiDB-lite"/>
    </source>
</evidence>
<dbReference type="Gene3D" id="3.50.50.60">
    <property type="entry name" value="FAD/NAD(P)-binding domain"/>
    <property type="match status" value="1"/>
</dbReference>
<keyword evidence="1" id="KW-0175">Coiled coil</keyword>
<feature type="region of interest" description="Disordered" evidence="2">
    <location>
        <begin position="36"/>
        <end position="66"/>
    </location>
</feature>
<evidence type="ECO:0000256" key="1">
    <source>
        <dbReference type="SAM" id="Coils"/>
    </source>
</evidence>
<feature type="compositionally biased region" description="Gly residues" evidence="2">
    <location>
        <begin position="564"/>
        <end position="586"/>
    </location>
</feature>
<dbReference type="EMBL" id="BDRX01000001">
    <property type="protein sequence ID" value="GBF87530.1"/>
    <property type="molecule type" value="Genomic_DNA"/>
</dbReference>
<sequence>MAVGAARSLRVALLAVRAPEPRRYYVQITVVGPSGPPLPPSRADAAAAAGAAGGARPAGGADGDAALRPDSVARTETAPMCRTPEFENRAFVMRLPQPLGGSLHARAVVQVSLFALPSAAAPPGPVIAGRESDDLMGRGYVELRGEVAARLLRGERVALPVALADLGPDLARAVAATGASKLRALRGAISGETERLLALRGGSGGGVGGMYGRSDLEALVELSLLDAPAAAPAPGGAADLTGAAPLGAGGGGRGGALSRAPSARVPSECSLLVLVSAAEGLPLVKGRDGHTGPPAACVFGRSQRDADQRLAAQGVTRVAAPGCAPAWGELLRVTYAEEALPGEKLLLTVADDPSGGQPLLQAAVPLAAVVPGIHYNLKLMFPGAGGPALYVSLLLRPGARTQLRHLRLAAAAADPRARLLQARLAATSAPLGGAGGDAGGRELWTVWRPRGGAGAPAAADSEGGFALHAPVDATDAAAIDAALRGVAAAVLGAPARAGGEGRNSAPASPAAEAGPPPHGALLQAFPVQRLPAASDGGDAASNGGGLIWPLDHMTLLPLGSRSGSRGGGRPGGGGIAGDRSSSGGGGPDVVLELFEVRYPAADARVFADGAAGAAPPPLVLDGAGGGDAPASPALTSAGRAVQALQKARAAQHKPQEAAQGGQAAGEAHQKQPAPRPQPRRGPFARLVARLELPPERLPAGPAGERVVLDGLPLAAPDGADAGTATIEAVPWDAASLLAHLQAFASSGGGGGGGGGGSGSGGARATGDAAALATCACSCCGAGLAGGALLLLRTLARDMVAKQSALERLQRQLDAADMRCEAAAGRLRELRGRNSALADEAEGLRRVIQEGQGAGLGPPGAAADGAGGCSCCAGDGEPPAESQWASPLGLEPSALPPAELLPRALAADAALRRERRRNAELVHRLQQLHGEQIDVISLQRRHAELQEAHVAQAAQLAEHEALADEAGLLRDAVKKQEAVIARLERLLAAAAAKAKDVDAARASAAAAESEAARARDALEQVLSAHPAEVVDALRAQSEAAEARAAAAEAAAEAARREAGDARREADDARQEAEAAGRTAEDARQTADEAVAAAGREAERAAAEADAAAAALAAQRQAEADAAAARDEAQRARLGADAASADARRDAEQAVREAQAAAAAAVEAAEQARRDADAAVAAAAARAEEAEQGRLTAEAAAERALKDAEAADQARREAEAAKAAAAAAAELAEQARRDAEAGALAEIAKAREAADQACRTAEGAAAAEVATANALAAQARHEADATAADARREVSEALARLAAEAGARAAAEEARLAAAREADEAAAAMARQLDAAREQHVAELEAQRAQHEDELSELARTQQAAAAEAAAQLRSQLAAALAAAEAEREAARAALEAERQAARAALESALDEARAEAAAAAAAAAAAGAAGGEAAAAEKERQRLEAELRAERAEASAVAAQNELVDVTKRYAREIAELKARLAEAEAHLAGGFGPVSSLYGAGAAGAGSLLPHFGLDASLASPKAPGVYTNQGAWGIGANVPAVGGFAGALPVLGGAAGPVPPAAGEGGSRVPLQQQRSRAAASGGGLPDPQWGAAGGPIAGGGGAAAAAAAASPGGGRGGRPRPPPPLVTPSGPASAAIPPRGDEEGGAAAGDEDDALSPLPPAAAPGDGGGQRRPLTGAGAAATPTAAAAGAPGGAAVGSGSGRWRGAAAGAGGGADGGAAAVPPAAAAGGGAPRFFDAVDASQPQAGGAGGRTTYDALLAADAAWRAVRSARPGDEAAPRPRFLTESRTPLGDGAAAAAFDVVVCGGTLGIFVAAALAARGHRVAVIERAELRGRAQEWNISRKELAELREMGLLTAEEEAAAVAIEFNPVRVGFSGAGDVWTRDVLNLGVRPDALIQAMRARLEAAGGAVLDQTQLLGVEVRPDGAALRVAGPGGGGDGGGGDGGGGGGERTLAARLVIDCMGNQSPIVRQARWGIKPDGVCLVVGGCASGFDPERNKTADVICTVTDAAPLAGGRAGGVPLQLFWEAFPSSDSPDSRTTYMFTYSDAQPFRPGLLDLFEEYWERLPEYQGVASAEDLRFRRLLFAFFPTYRDSPLPPSTDRVLQIGDASGIQSPLSFGGFGALMRHARRLVGAIDDALACDALTKDELAAINPYSPALSAAWMLQRAMTAARGPGEAAPANLINRMLGGNFAAMEGLGDAVMRPFLQDVLQFGPLARTMSAQMVRDPAFVPQLVAHIGVGPLVDWVGHVAALGAYGALHAAAAPALRARLLPQLSPREGYRLRRTLEAWEYGSGADYKL</sequence>
<reference evidence="3 4" key="1">
    <citation type="journal article" date="2018" name="Sci. Rep.">
        <title>Raphidocelis subcapitata (=Pseudokirchneriella subcapitata) provides an insight into genome evolution and environmental adaptations in the Sphaeropleales.</title>
        <authorList>
            <person name="Suzuki S."/>
            <person name="Yamaguchi H."/>
            <person name="Nakajima N."/>
            <person name="Kawachi M."/>
        </authorList>
    </citation>
    <scope>NUCLEOTIDE SEQUENCE [LARGE SCALE GENOMIC DNA]</scope>
    <source>
        <strain evidence="3 4">NIES-35</strain>
    </source>
</reference>
<feature type="compositionally biased region" description="Low complexity" evidence="2">
    <location>
        <begin position="656"/>
        <end position="672"/>
    </location>
</feature>
<feature type="coiled-coil region" evidence="1">
    <location>
        <begin position="1195"/>
        <end position="1232"/>
    </location>
</feature>
<feature type="compositionally biased region" description="Gly residues" evidence="2">
    <location>
        <begin position="1688"/>
        <end position="1697"/>
    </location>
</feature>
<feature type="compositionally biased region" description="Basic and acidic residues" evidence="2">
    <location>
        <begin position="1052"/>
        <end position="1085"/>
    </location>
</feature>
<comment type="caution">
    <text evidence="3">The sequence shown here is derived from an EMBL/GenBank/DDBJ whole genome shotgun (WGS) entry which is preliminary data.</text>
</comment>
<feature type="compositionally biased region" description="Gly residues" evidence="2">
    <location>
        <begin position="1705"/>
        <end position="1714"/>
    </location>
</feature>
<gene>
    <name evidence="3" type="ORF">Rsub_00241</name>
</gene>
<feature type="region of interest" description="Disordered" evidence="2">
    <location>
        <begin position="622"/>
        <end position="680"/>
    </location>
</feature>
<dbReference type="Proteomes" id="UP000247498">
    <property type="component" value="Unassembled WGS sequence"/>
</dbReference>
<feature type="coiled-coil region" evidence="1">
    <location>
        <begin position="1142"/>
        <end position="1169"/>
    </location>
</feature>
<protein>
    <submittedName>
        <fullName evidence="3">Glycine D-amino acid oxidase</fullName>
    </submittedName>
</protein>
<feature type="compositionally biased region" description="Gly residues" evidence="2">
    <location>
        <begin position="51"/>
        <end position="62"/>
    </location>
</feature>
<feature type="region of interest" description="Disordered" evidence="2">
    <location>
        <begin position="496"/>
        <end position="521"/>
    </location>
</feature>
<proteinExistence type="predicted"/>
<feature type="region of interest" description="Disordered" evidence="2">
    <location>
        <begin position="558"/>
        <end position="586"/>
    </location>
</feature>
<dbReference type="InParanoid" id="A0A2V0NPV1"/>
<keyword evidence="4" id="KW-1185">Reference proteome</keyword>
<dbReference type="PANTHER" id="PTHR32098">
    <property type="entry name" value="LYCOPENE BETA/EPSILON CYCLASE PROTEIN"/>
    <property type="match status" value="1"/>
</dbReference>
<feature type="coiled-coil region" evidence="1">
    <location>
        <begin position="1296"/>
        <end position="1482"/>
    </location>
</feature>
<organism evidence="3 4">
    <name type="scientific">Raphidocelis subcapitata</name>
    <dbReference type="NCBI Taxonomy" id="307507"/>
    <lineage>
        <taxon>Eukaryota</taxon>
        <taxon>Viridiplantae</taxon>
        <taxon>Chlorophyta</taxon>
        <taxon>core chlorophytes</taxon>
        <taxon>Chlorophyceae</taxon>
        <taxon>CS clade</taxon>
        <taxon>Sphaeropleales</taxon>
        <taxon>Selenastraceae</taxon>
        <taxon>Raphidocelis</taxon>
    </lineage>
</organism>
<evidence type="ECO:0000313" key="4">
    <source>
        <dbReference type="Proteomes" id="UP000247498"/>
    </source>
</evidence>
<dbReference type="PANTHER" id="PTHR32098:SF5">
    <property type="entry name" value="LYCOPENE BETA_EPSILON CYCLASE PROTEIN"/>
    <property type="match status" value="1"/>
</dbReference>
<dbReference type="OrthoDB" id="4211at2759"/>
<dbReference type="SUPFAM" id="SSF51905">
    <property type="entry name" value="FAD/NAD(P)-binding domain"/>
    <property type="match status" value="1"/>
</dbReference>